<dbReference type="EMBL" id="AJWK01008981">
    <property type="status" value="NOT_ANNOTATED_CDS"/>
    <property type="molecule type" value="Genomic_DNA"/>
</dbReference>
<keyword evidence="4 9" id="KW-0812">Transmembrane</keyword>
<keyword evidence="7" id="KW-0496">Mitochondrion</keyword>
<dbReference type="InterPro" id="IPR022533">
    <property type="entry name" value="Cox20"/>
</dbReference>
<reference evidence="10" key="1">
    <citation type="submission" date="2020-05" db="UniProtKB">
        <authorList>
            <consortium name="EnsemblMetazoa"/>
        </authorList>
    </citation>
    <scope>IDENTIFICATION</scope>
    <source>
        <strain evidence="10">Jacobina</strain>
    </source>
</reference>
<sequence>ERRESESEREFSVLCLSDPPGQKEVSFEVTSPDQGRYIGGDMMEDKEEDDTPSTRSLVIFGRDVSQIPCFRSSFLYGISGGIAGGFATFLLTSRTRLSSHVGMATFCLTTLSYWSHCRYNWSKTRHEYALLQRGMQEHAMYEGTDLEREVLKRGADA</sequence>
<evidence type="ECO:0000256" key="6">
    <source>
        <dbReference type="ARBA" id="ARBA00022989"/>
    </source>
</evidence>
<accession>A0A1B0CEL2</accession>
<evidence type="ECO:0000256" key="5">
    <source>
        <dbReference type="ARBA" id="ARBA00022792"/>
    </source>
</evidence>
<dbReference type="PANTHER" id="PTHR31586:SF1">
    <property type="entry name" value="CYTOCHROME C OXIDASE ASSEMBLY PROTEIN COX20, MITOCHONDRIAL"/>
    <property type="match status" value="1"/>
</dbReference>
<feature type="transmembrane region" description="Helical" evidence="9">
    <location>
        <begin position="74"/>
        <end position="91"/>
    </location>
</feature>
<dbReference type="AlphaFoldDB" id="A0A1B0CEL2"/>
<name>A0A1B0CEL2_LUTLO</name>
<dbReference type="VEuPathDB" id="VectorBase:LLONM1_005151"/>
<dbReference type="PRINTS" id="PR02049">
    <property type="entry name" value="PROTEINF36A"/>
</dbReference>
<feature type="transmembrane region" description="Helical" evidence="9">
    <location>
        <begin position="97"/>
        <end position="115"/>
    </location>
</feature>
<dbReference type="PANTHER" id="PTHR31586">
    <property type="entry name" value="CYTOCHROME C OXIDASE PROTEIN 20"/>
    <property type="match status" value="1"/>
</dbReference>
<dbReference type="VEuPathDB" id="VectorBase:LLOJ002782"/>
<comment type="similarity">
    <text evidence="2">Belongs to the COX20 family.</text>
</comment>
<evidence type="ECO:0000256" key="1">
    <source>
        <dbReference type="ARBA" id="ARBA00004273"/>
    </source>
</evidence>
<dbReference type="Pfam" id="PF12597">
    <property type="entry name" value="Cox20"/>
    <property type="match status" value="1"/>
</dbReference>
<evidence type="ECO:0000256" key="2">
    <source>
        <dbReference type="ARBA" id="ARBA00009575"/>
    </source>
</evidence>
<comment type="subcellular location">
    <subcellularLocation>
        <location evidence="1">Mitochondrion inner membrane</location>
    </subcellularLocation>
</comment>
<organism evidence="10 11">
    <name type="scientific">Lutzomyia longipalpis</name>
    <name type="common">Sand fly</name>
    <dbReference type="NCBI Taxonomy" id="7200"/>
    <lineage>
        <taxon>Eukaryota</taxon>
        <taxon>Metazoa</taxon>
        <taxon>Ecdysozoa</taxon>
        <taxon>Arthropoda</taxon>
        <taxon>Hexapoda</taxon>
        <taxon>Insecta</taxon>
        <taxon>Pterygota</taxon>
        <taxon>Neoptera</taxon>
        <taxon>Endopterygota</taxon>
        <taxon>Diptera</taxon>
        <taxon>Nematocera</taxon>
        <taxon>Psychodoidea</taxon>
        <taxon>Psychodidae</taxon>
        <taxon>Lutzomyia</taxon>
        <taxon>Lutzomyia</taxon>
    </lineage>
</organism>
<protein>
    <recommendedName>
        <fullName evidence="3">Cytochrome c oxidase assembly protein COX20, mitochondrial</fullName>
    </recommendedName>
</protein>
<keyword evidence="5" id="KW-0999">Mitochondrion inner membrane</keyword>
<evidence type="ECO:0000256" key="8">
    <source>
        <dbReference type="ARBA" id="ARBA00023136"/>
    </source>
</evidence>
<dbReference type="Proteomes" id="UP000092461">
    <property type="component" value="Unassembled WGS sequence"/>
</dbReference>
<evidence type="ECO:0000256" key="3">
    <source>
        <dbReference type="ARBA" id="ARBA00017689"/>
    </source>
</evidence>
<keyword evidence="8 9" id="KW-0472">Membrane</keyword>
<dbReference type="EnsemblMetazoa" id="LLOJ002782-RA">
    <property type="protein sequence ID" value="LLOJ002782-PA"/>
    <property type="gene ID" value="LLOJ002782"/>
</dbReference>
<dbReference type="GO" id="GO:0005743">
    <property type="term" value="C:mitochondrial inner membrane"/>
    <property type="evidence" value="ECO:0007669"/>
    <property type="project" value="UniProtKB-SubCell"/>
</dbReference>
<keyword evidence="11" id="KW-1185">Reference proteome</keyword>
<evidence type="ECO:0000313" key="11">
    <source>
        <dbReference type="Proteomes" id="UP000092461"/>
    </source>
</evidence>
<evidence type="ECO:0000256" key="4">
    <source>
        <dbReference type="ARBA" id="ARBA00022692"/>
    </source>
</evidence>
<dbReference type="GO" id="GO:0033617">
    <property type="term" value="P:mitochondrial respiratory chain complex IV assembly"/>
    <property type="evidence" value="ECO:0007669"/>
    <property type="project" value="InterPro"/>
</dbReference>
<evidence type="ECO:0000256" key="9">
    <source>
        <dbReference type="SAM" id="Phobius"/>
    </source>
</evidence>
<keyword evidence="6 9" id="KW-1133">Transmembrane helix</keyword>
<evidence type="ECO:0000313" key="10">
    <source>
        <dbReference type="EnsemblMetazoa" id="LLOJ002782-PA"/>
    </source>
</evidence>
<proteinExistence type="inferred from homology"/>
<evidence type="ECO:0000256" key="7">
    <source>
        <dbReference type="ARBA" id="ARBA00023128"/>
    </source>
</evidence>